<evidence type="ECO:0000256" key="1">
    <source>
        <dbReference type="ARBA" id="ARBA00004496"/>
    </source>
</evidence>
<evidence type="ECO:0000313" key="8">
    <source>
        <dbReference type="EMBL" id="PYG89899.1"/>
    </source>
</evidence>
<dbReference type="AlphaFoldDB" id="A0A318XTT3"/>
<evidence type="ECO:0000256" key="4">
    <source>
        <dbReference type="ARBA" id="ARBA00022618"/>
    </source>
</evidence>
<keyword evidence="9" id="KW-1185">Reference proteome</keyword>
<evidence type="ECO:0000256" key="5">
    <source>
        <dbReference type="ARBA" id="ARBA00023054"/>
    </source>
</evidence>
<evidence type="ECO:0000256" key="6">
    <source>
        <dbReference type="ARBA" id="ARBA00023306"/>
    </source>
</evidence>
<comment type="subcellular location">
    <subcellularLocation>
        <location evidence="1">Cytoplasm</location>
    </subcellularLocation>
</comment>
<evidence type="ECO:0000256" key="2">
    <source>
        <dbReference type="ARBA" id="ARBA00009008"/>
    </source>
</evidence>
<evidence type="ECO:0000256" key="3">
    <source>
        <dbReference type="ARBA" id="ARBA00022490"/>
    </source>
</evidence>
<dbReference type="GO" id="GO:0051301">
    <property type="term" value="P:cell division"/>
    <property type="evidence" value="ECO:0007669"/>
    <property type="project" value="UniProtKB-KW"/>
</dbReference>
<comment type="similarity">
    <text evidence="2">Belongs to the DivIVA family.</text>
</comment>
<keyword evidence="5 7" id="KW-0175">Coiled coil</keyword>
<reference evidence="8 9" key="1">
    <citation type="submission" date="2018-06" db="EMBL/GenBank/DDBJ databases">
        <title>Genomic Encyclopedia of Type Strains, Phase I: the one thousand microbial genomes (KMG-I) project.</title>
        <authorList>
            <person name="Kyrpides N."/>
        </authorList>
    </citation>
    <scope>NUCLEOTIDE SEQUENCE [LARGE SCALE GENOMIC DNA]</scope>
    <source>
        <strain evidence="8 9">DSM 19573</strain>
    </source>
</reference>
<feature type="coiled-coil region" evidence="7">
    <location>
        <begin position="86"/>
        <end position="124"/>
    </location>
</feature>
<dbReference type="InterPro" id="IPR007793">
    <property type="entry name" value="DivIVA_fam"/>
</dbReference>
<dbReference type="InterPro" id="IPR019933">
    <property type="entry name" value="DivIVA_domain"/>
</dbReference>
<evidence type="ECO:0000256" key="7">
    <source>
        <dbReference type="SAM" id="Coils"/>
    </source>
</evidence>
<dbReference type="GO" id="GO:0005737">
    <property type="term" value="C:cytoplasm"/>
    <property type="evidence" value="ECO:0007669"/>
    <property type="project" value="UniProtKB-SubCell"/>
</dbReference>
<organism evidence="8 9">
    <name type="scientific">Ruminiclostridium sufflavum DSM 19573</name>
    <dbReference type="NCBI Taxonomy" id="1121337"/>
    <lineage>
        <taxon>Bacteria</taxon>
        <taxon>Bacillati</taxon>
        <taxon>Bacillota</taxon>
        <taxon>Clostridia</taxon>
        <taxon>Eubacteriales</taxon>
        <taxon>Oscillospiraceae</taxon>
        <taxon>Ruminiclostridium</taxon>
    </lineage>
</organism>
<evidence type="ECO:0000313" key="9">
    <source>
        <dbReference type="Proteomes" id="UP000248132"/>
    </source>
</evidence>
<dbReference type="Gene3D" id="6.10.250.660">
    <property type="match status" value="1"/>
</dbReference>
<dbReference type="NCBIfam" id="TIGR03544">
    <property type="entry name" value="DivI1A_domain"/>
    <property type="match status" value="1"/>
</dbReference>
<dbReference type="RefSeq" id="WP_110460578.1">
    <property type="nucleotide sequence ID" value="NZ_QKMR01000002.1"/>
</dbReference>
<accession>A0A318XTT3</accession>
<keyword evidence="6" id="KW-0131">Cell cycle</keyword>
<gene>
    <name evidence="8" type="ORF">LY28_00498</name>
</gene>
<comment type="caution">
    <text evidence="8">The sequence shown here is derived from an EMBL/GenBank/DDBJ whole genome shotgun (WGS) entry which is preliminary data.</text>
</comment>
<protein>
    <submittedName>
        <fullName evidence="8">Cell division initiation protein</fullName>
    </submittedName>
</protein>
<keyword evidence="3" id="KW-0963">Cytoplasm</keyword>
<dbReference type="PANTHER" id="PTHR35794">
    <property type="entry name" value="CELL DIVISION PROTEIN DIVIVA"/>
    <property type="match status" value="1"/>
</dbReference>
<dbReference type="Proteomes" id="UP000248132">
    <property type="component" value="Unassembled WGS sequence"/>
</dbReference>
<name>A0A318XTT3_9FIRM</name>
<dbReference type="OrthoDB" id="9815492at2"/>
<dbReference type="EMBL" id="QKMR01000002">
    <property type="protein sequence ID" value="PYG89899.1"/>
    <property type="molecule type" value="Genomic_DNA"/>
</dbReference>
<keyword evidence="4 8" id="KW-0132">Cell division</keyword>
<proteinExistence type="inferred from homology"/>
<dbReference type="Pfam" id="PF05103">
    <property type="entry name" value="DivIVA"/>
    <property type="match status" value="1"/>
</dbReference>
<dbReference type="PANTHER" id="PTHR35794:SF2">
    <property type="entry name" value="CELL DIVISION PROTEIN DIVIVA"/>
    <property type="match status" value="1"/>
</dbReference>
<sequence>MNYTPNDLDNMKFKKNFRGYDEDQVNGVLDNVIQDYELYIKENIELKDRISVLNEGIQHYKNIEESLQNTLIVAQQTGEEIKKNSYEKADNIIKEAEIRAQKIINDANQEVIKIRFEYEELRKRLHLYKTKSETLILSQLELSKQLFSDDTDLE</sequence>